<feature type="region of interest" description="Disordered" evidence="1">
    <location>
        <begin position="659"/>
        <end position="752"/>
    </location>
</feature>
<feature type="compositionally biased region" description="Polar residues" evidence="1">
    <location>
        <begin position="348"/>
        <end position="357"/>
    </location>
</feature>
<evidence type="ECO:0000256" key="1">
    <source>
        <dbReference type="SAM" id="MobiDB-lite"/>
    </source>
</evidence>
<sequence>MQSSSSGSRSCEPILLSRRLAKLFKMNWTEGTLYRHSRGKLRKANMDKQRQKEYFAKAHIRAAEQREAMKNGPPPVSYLQPNLTLPGPSPDALHADNVSSHGSSHLGRRWGASVPTAENPPKPEHLLPTVDQFLKEQVGKAASTDTVPRLSDTSAGEVERLRQKLLASKDWGATRIRTSVQVNKQPQAIPEHVPTARDMRATKEKPAQIPLSISALYPQKITSGPRSLRRTDVQIRVGSQEKRLSESSSLGRGSFTHKVQGARPERSRHFMRDSSGIDDTHHIVTSIPNISHPVPRRAIPGHLLLSSGTMDSAKIASHVAQVGQAMSPVPLSQKAENSIWKAWLEESSSAPGAQTNSEQRKLVARPRISPGVSERHESRYERYSPPAQERCVRDGHITLPEVQVSDPDARSNVPPNFDRPVFNVEHSTPSAHRRFSVLLETPSNVAEQRMNNGDRHQTPVSNQTVSAPRELTDGLHQLAPIDAWRTFVFGDDDSEELERDAFSEARHDAVSRKRPHNENSLPSIGDEDHSGQESNIAMAGTSSSANAELTKSSRGDFAIELAAQSARKTHEPASLSSQPTSASLEEHVFDPWDVPLATSRRSVVMESLCVERNPVNNESRTTENKITTMSDVPDESTSVAASVATSGDASLVVEPAKSRIGAPDSEEQFRFAPPRPFVGKHSIPARNDRPSPAIAPVTLKRKRGRPRKRARDGRADIRALPNYSGDPIEEVEDEEDAAPPSLFGSLDVCYDQ</sequence>
<evidence type="ECO:0000313" key="3">
    <source>
        <dbReference type="Proteomes" id="UP001281003"/>
    </source>
</evidence>
<reference evidence="2" key="1">
    <citation type="journal article" date="2023" name="Mol. Phylogenet. Evol.">
        <title>Genome-scale phylogeny and comparative genomics of the fungal order Sordariales.</title>
        <authorList>
            <person name="Hensen N."/>
            <person name="Bonometti L."/>
            <person name="Westerberg I."/>
            <person name="Brannstrom I.O."/>
            <person name="Guillou S."/>
            <person name="Cros-Aarteil S."/>
            <person name="Calhoun S."/>
            <person name="Haridas S."/>
            <person name="Kuo A."/>
            <person name="Mondo S."/>
            <person name="Pangilinan J."/>
            <person name="Riley R."/>
            <person name="LaButti K."/>
            <person name="Andreopoulos B."/>
            <person name="Lipzen A."/>
            <person name="Chen C."/>
            <person name="Yan M."/>
            <person name="Daum C."/>
            <person name="Ng V."/>
            <person name="Clum A."/>
            <person name="Steindorff A."/>
            <person name="Ohm R.A."/>
            <person name="Martin F."/>
            <person name="Silar P."/>
            <person name="Natvig D.O."/>
            <person name="Lalanne C."/>
            <person name="Gautier V."/>
            <person name="Ament-Velasquez S.L."/>
            <person name="Kruys A."/>
            <person name="Hutchinson M.I."/>
            <person name="Powell A.J."/>
            <person name="Barry K."/>
            <person name="Miller A.N."/>
            <person name="Grigoriev I.V."/>
            <person name="Debuchy R."/>
            <person name="Gladieux P."/>
            <person name="Hiltunen Thoren M."/>
            <person name="Johannesson H."/>
        </authorList>
    </citation>
    <scope>NUCLEOTIDE SEQUENCE</scope>
    <source>
        <strain evidence="2">FGSC 1904</strain>
    </source>
</reference>
<dbReference type="Proteomes" id="UP001281003">
    <property type="component" value="Unassembled WGS sequence"/>
</dbReference>
<feature type="compositionally biased region" description="Basic residues" evidence="1">
    <location>
        <begin position="699"/>
        <end position="711"/>
    </location>
</feature>
<keyword evidence="3" id="KW-1185">Reference proteome</keyword>
<gene>
    <name evidence="2" type="ORF">B0T20DRAFT_428738</name>
</gene>
<feature type="compositionally biased region" description="Acidic residues" evidence="1">
    <location>
        <begin position="727"/>
        <end position="737"/>
    </location>
</feature>
<name>A0AAE0PN87_SORBR</name>
<organism evidence="2 3">
    <name type="scientific">Sordaria brevicollis</name>
    <dbReference type="NCBI Taxonomy" id="83679"/>
    <lineage>
        <taxon>Eukaryota</taxon>
        <taxon>Fungi</taxon>
        <taxon>Dikarya</taxon>
        <taxon>Ascomycota</taxon>
        <taxon>Pezizomycotina</taxon>
        <taxon>Sordariomycetes</taxon>
        <taxon>Sordariomycetidae</taxon>
        <taxon>Sordariales</taxon>
        <taxon>Sordariaceae</taxon>
        <taxon>Sordaria</taxon>
    </lineage>
</organism>
<feature type="region of interest" description="Disordered" evidence="1">
    <location>
        <begin position="499"/>
        <end position="550"/>
    </location>
</feature>
<dbReference type="EMBL" id="JAUTDP010000001">
    <property type="protein sequence ID" value="KAK3402942.1"/>
    <property type="molecule type" value="Genomic_DNA"/>
</dbReference>
<comment type="caution">
    <text evidence="2">The sequence shown here is derived from an EMBL/GenBank/DDBJ whole genome shotgun (WGS) entry which is preliminary data.</text>
</comment>
<feature type="compositionally biased region" description="Polar residues" evidence="1">
    <location>
        <begin position="532"/>
        <end position="550"/>
    </location>
</feature>
<proteinExistence type="predicted"/>
<accession>A0AAE0PN87</accession>
<feature type="region of interest" description="Disordered" evidence="1">
    <location>
        <begin position="348"/>
        <end position="386"/>
    </location>
</feature>
<feature type="region of interest" description="Disordered" evidence="1">
    <location>
        <begin position="239"/>
        <end position="266"/>
    </location>
</feature>
<reference evidence="2" key="2">
    <citation type="submission" date="2023-07" db="EMBL/GenBank/DDBJ databases">
        <authorList>
            <consortium name="Lawrence Berkeley National Laboratory"/>
            <person name="Haridas S."/>
            <person name="Hensen N."/>
            <person name="Bonometti L."/>
            <person name="Westerberg I."/>
            <person name="Brannstrom I.O."/>
            <person name="Guillou S."/>
            <person name="Cros-Aarteil S."/>
            <person name="Calhoun S."/>
            <person name="Kuo A."/>
            <person name="Mondo S."/>
            <person name="Pangilinan J."/>
            <person name="Riley R."/>
            <person name="LaButti K."/>
            <person name="Andreopoulos B."/>
            <person name="Lipzen A."/>
            <person name="Chen C."/>
            <person name="Yanf M."/>
            <person name="Daum C."/>
            <person name="Ng V."/>
            <person name="Clum A."/>
            <person name="Steindorff A."/>
            <person name="Ohm R."/>
            <person name="Martin F."/>
            <person name="Silar P."/>
            <person name="Natvig D."/>
            <person name="Lalanne C."/>
            <person name="Gautier V."/>
            <person name="Ament-velasquez S.L."/>
            <person name="Kruys A."/>
            <person name="Hutchinson M.I."/>
            <person name="Powell A.J."/>
            <person name="Barry K."/>
            <person name="Miller A.N."/>
            <person name="Grigoriev I.V."/>
            <person name="Debuchy R."/>
            <person name="Gladieux P."/>
            <person name="Thoren M.H."/>
            <person name="Johannesson H."/>
        </authorList>
    </citation>
    <scope>NUCLEOTIDE SEQUENCE</scope>
    <source>
        <strain evidence="2">FGSC 1904</strain>
    </source>
</reference>
<feature type="compositionally biased region" description="Basic and acidic residues" evidence="1">
    <location>
        <begin position="499"/>
        <end position="511"/>
    </location>
</feature>
<feature type="region of interest" description="Disordered" evidence="1">
    <location>
        <begin position="67"/>
        <end position="123"/>
    </location>
</feature>
<evidence type="ECO:0000313" key="2">
    <source>
        <dbReference type="EMBL" id="KAK3402942.1"/>
    </source>
</evidence>
<protein>
    <submittedName>
        <fullName evidence="2">Uncharacterized protein</fullName>
    </submittedName>
</protein>
<dbReference type="AlphaFoldDB" id="A0AAE0PN87"/>
<feature type="compositionally biased region" description="Basic and acidic residues" evidence="1">
    <location>
        <begin position="373"/>
        <end position="382"/>
    </location>
</feature>